<dbReference type="InterPro" id="IPR004046">
    <property type="entry name" value="GST_C"/>
</dbReference>
<dbReference type="CDD" id="cd03039">
    <property type="entry name" value="GST_N_Sigma_like"/>
    <property type="match status" value="1"/>
</dbReference>
<evidence type="ECO:0000313" key="8">
    <source>
        <dbReference type="WBParaSite" id="ACRNAN_scaffold4235.g20999.t1"/>
    </source>
</evidence>
<dbReference type="InterPro" id="IPR050213">
    <property type="entry name" value="GST_superfamily"/>
</dbReference>
<dbReference type="PANTHER" id="PTHR11571">
    <property type="entry name" value="GLUTATHIONE S-TRANSFERASE"/>
    <property type="match status" value="1"/>
</dbReference>
<dbReference type="PANTHER" id="PTHR11571:SF224">
    <property type="entry name" value="HEMATOPOIETIC PROSTAGLANDIN D SYNTHASE"/>
    <property type="match status" value="1"/>
</dbReference>
<protein>
    <recommendedName>
        <fullName evidence="1">glutathione transferase</fullName>
        <ecNumber evidence="1">2.5.1.18</ecNumber>
    </recommendedName>
</protein>
<evidence type="ECO:0000313" key="7">
    <source>
        <dbReference type="Proteomes" id="UP000887540"/>
    </source>
</evidence>
<name>A0A914DWZ8_9BILA</name>
<dbReference type="InterPro" id="IPR004045">
    <property type="entry name" value="Glutathione_S-Trfase_N"/>
</dbReference>
<proteinExistence type="inferred from homology"/>
<dbReference type="GO" id="GO:0004364">
    <property type="term" value="F:glutathione transferase activity"/>
    <property type="evidence" value="ECO:0007669"/>
    <property type="project" value="UniProtKB-EC"/>
</dbReference>
<dbReference type="Proteomes" id="UP000887540">
    <property type="component" value="Unplaced"/>
</dbReference>
<dbReference type="SUPFAM" id="SSF47616">
    <property type="entry name" value="GST C-terminal domain-like"/>
    <property type="match status" value="1"/>
</dbReference>
<evidence type="ECO:0000259" key="5">
    <source>
        <dbReference type="PROSITE" id="PS50404"/>
    </source>
</evidence>
<evidence type="ECO:0000256" key="3">
    <source>
        <dbReference type="ARBA" id="ARBA00038317"/>
    </source>
</evidence>
<comment type="catalytic activity">
    <reaction evidence="4">
        <text>RX + glutathione = an S-substituted glutathione + a halide anion + H(+)</text>
        <dbReference type="Rhea" id="RHEA:16437"/>
        <dbReference type="ChEBI" id="CHEBI:15378"/>
        <dbReference type="ChEBI" id="CHEBI:16042"/>
        <dbReference type="ChEBI" id="CHEBI:17792"/>
        <dbReference type="ChEBI" id="CHEBI:57925"/>
        <dbReference type="ChEBI" id="CHEBI:90779"/>
        <dbReference type="EC" id="2.5.1.18"/>
    </reaction>
</comment>
<feature type="domain" description="GST C-terminal" evidence="6">
    <location>
        <begin position="50"/>
        <end position="190"/>
    </location>
</feature>
<dbReference type="AlphaFoldDB" id="A0A914DWZ8"/>
<feature type="domain" description="GST N-terminal" evidence="5">
    <location>
        <begin position="2"/>
        <end position="102"/>
    </location>
</feature>
<evidence type="ECO:0000256" key="2">
    <source>
        <dbReference type="ARBA" id="ARBA00022679"/>
    </source>
</evidence>
<evidence type="ECO:0000259" key="6">
    <source>
        <dbReference type="PROSITE" id="PS50405"/>
    </source>
</evidence>
<keyword evidence="2" id="KW-0808">Transferase</keyword>
<dbReference type="PROSITE" id="PS50404">
    <property type="entry name" value="GST_NTER"/>
    <property type="match status" value="1"/>
</dbReference>
<dbReference type="Gene3D" id="1.20.1050.130">
    <property type="match status" value="1"/>
</dbReference>
<organism evidence="7 8">
    <name type="scientific">Acrobeloides nanus</name>
    <dbReference type="NCBI Taxonomy" id="290746"/>
    <lineage>
        <taxon>Eukaryota</taxon>
        <taxon>Metazoa</taxon>
        <taxon>Ecdysozoa</taxon>
        <taxon>Nematoda</taxon>
        <taxon>Chromadorea</taxon>
        <taxon>Rhabditida</taxon>
        <taxon>Tylenchina</taxon>
        <taxon>Cephalobomorpha</taxon>
        <taxon>Cephaloboidea</taxon>
        <taxon>Cephalobidae</taxon>
        <taxon>Acrobeloides</taxon>
    </lineage>
</organism>
<dbReference type="GO" id="GO:0006749">
    <property type="term" value="P:glutathione metabolic process"/>
    <property type="evidence" value="ECO:0007669"/>
    <property type="project" value="TreeGrafter"/>
</dbReference>
<accession>A0A914DWZ8</accession>
<dbReference type="WBParaSite" id="ACRNAN_scaffold4235.g20999.t1">
    <property type="protein sequence ID" value="ACRNAN_scaffold4235.g20999.t1"/>
    <property type="gene ID" value="ACRNAN_scaffold4235.g20999"/>
</dbReference>
<reference evidence="8" key="1">
    <citation type="submission" date="2022-11" db="UniProtKB">
        <authorList>
            <consortium name="WormBaseParasite"/>
        </authorList>
    </citation>
    <scope>IDENTIFICATION</scope>
</reference>
<dbReference type="Pfam" id="PF14497">
    <property type="entry name" value="GST_C_3"/>
    <property type="match status" value="1"/>
</dbReference>
<evidence type="ECO:0000256" key="1">
    <source>
        <dbReference type="ARBA" id="ARBA00012452"/>
    </source>
</evidence>
<dbReference type="EC" id="2.5.1.18" evidence="1"/>
<dbReference type="Gene3D" id="1.20.1050.10">
    <property type="match status" value="1"/>
</dbReference>
<dbReference type="InterPro" id="IPR036282">
    <property type="entry name" value="Glutathione-S-Trfase_C_sf"/>
</dbReference>
<dbReference type="SUPFAM" id="SSF52833">
    <property type="entry name" value="Thioredoxin-like"/>
    <property type="match status" value="1"/>
</dbReference>
<dbReference type="InterPro" id="IPR036249">
    <property type="entry name" value="Thioredoxin-like_sf"/>
</dbReference>
<dbReference type="InterPro" id="IPR010987">
    <property type="entry name" value="Glutathione-S-Trfase_C-like"/>
</dbReference>
<sequence length="190" mass="22496">MTKYQLYYWDIEGRAEFICLLFHYAGVEFEDIRFPKEDWPQLKKRLAGTDDLERAQIDALISHFEDFFKASIQSDVAIIAGFRPGDKDQARKNLQEKFAPGTEKEEVCIFEKYIKEADNGFYFKSGLTWADFFLNTFWGFIDEVVPGFLEQYPKLKEAYDLFYNLPKIKEYYETYGHDKRIVIACSDSRM</sequence>
<evidence type="ECO:0000256" key="4">
    <source>
        <dbReference type="ARBA" id="ARBA00047960"/>
    </source>
</evidence>
<dbReference type="PROSITE" id="PS50405">
    <property type="entry name" value="GST_CTER"/>
    <property type="match status" value="1"/>
</dbReference>
<keyword evidence="7" id="KW-1185">Reference proteome</keyword>
<comment type="similarity">
    <text evidence="3">Belongs to the GST superfamily. Sigma family.</text>
</comment>